<reference evidence="1" key="1">
    <citation type="journal article" date="2013" name="BMC Genomics">
        <title>Unscrambling butterfly oogenesis.</title>
        <authorList>
            <person name="Carter J.M."/>
            <person name="Baker S.C."/>
            <person name="Pink R."/>
            <person name="Carter D.R."/>
            <person name="Collins A."/>
            <person name="Tomlin J."/>
            <person name="Gibbs M."/>
            <person name="Breuker C.J."/>
        </authorList>
    </citation>
    <scope>NUCLEOTIDE SEQUENCE</scope>
    <source>
        <tissue evidence="1">Ovary</tissue>
    </source>
</reference>
<sequence length="83" mass="9412">MEVALYGLRENVIYFFAIEWVDLYRRSSTRHPGPVEPWLVTTLLTKRSAKRFSVAVRCCVTTDEGGFSDDGYDSNIPAIPLRG</sequence>
<proteinExistence type="predicted"/>
<organism evidence="1">
    <name type="scientific">Pararge aegeria</name>
    <name type="common">speckled wood butterfly</name>
    <dbReference type="NCBI Taxonomy" id="116150"/>
    <lineage>
        <taxon>Eukaryota</taxon>
        <taxon>Metazoa</taxon>
        <taxon>Ecdysozoa</taxon>
        <taxon>Arthropoda</taxon>
        <taxon>Hexapoda</taxon>
        <taxon>Insecta</taxon>
        <taxon>Pterygota</taxon>
        <taxon>Neoptera</taxon>
        <taxon>Endopterygota</taxon>
        <taxon>Lepidoptera</taxon>
        <taxon>Glossata</taxon>
        <taxon>Ditrysia</taxon>
        <taxon>Papilionoidea</taxon>
        <taxon>Nymphalidae</taxon>
        <taxon>Satyrinae</taxon>
        <taxon>Satyrini</taxon>
        <taxon>Parargina</taxon>
        <taxon>Pararge</taxon>
    </lineage>
</organism>
<protein>
    <submittedName>
        <fullName evidence="1">Uncharacterized protein</fullName>
    </submittedName>
</protein>
<evidence type="ECO:0000313" key="1">
    <source>
        <dbReference type="EMBL" id="JAA77643.1"/>
    </source>
</evidence>
<reference evidence="1" key="2">
    <citation type="submission" date="2013-05" db="EMBL/GenBank/DDBJ databases">
        <authorList>
            <person name="Carter J.-M."/>
            <person name="Baker S.C."/>
            <person name="Pink R."/>
            <person name="Carter D.R.F."/>
            <person name="Collins A."/>
            <person name="Tomlin J."/>
            <person name="Gibbs M."/>
            <person name="Breuker C.J."/>
        </authorList>
    </citation>
    <scope>NUCLEOTIDE SEQUENCE</scope>
    <source>
        <tissue evidence="1">Ovary</tissue>
    </source>
</reference>
<accession>S4NQ16</accession>
<name>S4NQ16_9NEOP</name>
<dbReference type="AlphaFoldDB" id="S4NQ16"/>
<dbReference type="EMBL" id="GAIX01014917">
    <property type="protein sequence ID" value="JAA77643.1"/>
    <property type="molecule type" value="Transcribed_RNA"/>
</dbReference>